<proteinExistence type="predicted"/>
<feature type="region of interest" description="Disordered" evidence="1">
    <location>
        <begin position="528"/>
        <end position="547"/>
    </location>
</feature>
<protein>
    <submittedName>
        <fullName evidence="2">VIR protein</fullName>
    </submittedName>
</protein>
<feature type="region of interest" description="Disordered" evidence="1">
    <location>
        <begin position="357"/>
        <end position="419"/>
    </location>
</feature>
<feature type="compositionally biased region" description="Polar residues" evidence="1">
    <location>
        <begin position="225"/>
        <end position="238"/>
    </location>
</feature>
<feature type="region of interest" description="Disordered" evidence="1">
    <location>
        <begin position="131"/>
        <end position="243"/>
    </location>
</feature>
<accession>A0A1G4GZ90</accession>
<feature type="compositionally biased region" description="Basic and acidic residues" evidence="1">
    <location>
        <begin position="186"/>
        <end position="201"/>
    </location>
</feature>
<feature type="region of interest" description="Disordered" evidence="1">
    <location>
        <begin position="282"/>
        <end position="310"/>
    </location>
</feature>
<feature type="compositionally biased region" description="Basic residues" evidence="1">
    <location>
        <begin position="529"/>
        <end position="541"/>
    </location>
</feature>
<name>A0A1G4GZ90_PLAVI</name>
<dbReference type="VEuPathDB" id="PlasmoDB:PVW1_100058700"/>
<feature type="compositionally biased region" description="Polar residues" evidence="1">
    <location>
        <begin position="357"/>
        <end position="400"/>
    </location>
</feature>
<evidence type="ECO:0000313" key="3">
    <source>
        <dbReference type="Proteomes" id="UP000196402"/>
    </source>
</evidence>
<gene>
    <name evidence="2" type="ORF">PVT01_100037900</name>
</gene>
<feature type="compositionally biased region" description="Basic and acidic residues" evidence="1">
    <location>
        <begin position="405"/>
        <end position="419"/>
    </location>
</feature>
<organism evidence="2 3">
    <name type="scientific">Plasmodium vivax</name>
    <name type="common">malaria parasite P. vivax</name>
    <dbReference type="NCBI Taxonomy" id="5855"/>
    <lineage>
        <taxon>Eukaryota</taxon>
        <taxon>Sar</taxon>
        <taxon>Alveolata</taxon>
        <taxon>Apicomplexa</taxon>
        <taxon>Aconoidasida</taxon>
        <taxon>Haemosporida</taxon>
        <taxon>Plasmodiidae</taxon>
        <taxon>Plasmodium</taxon>
        <taxon>Plasmodium (Plasmodium)</taxon>
    </lineage>
</organism>
<dbReference type="EMBL" id="LT615248">
    <property type="protein sequence ID" value="SCO67910.1"/>
    <property type="molecule type" value="Genomic_DNA"/>
</dbReference>
<dbReference type="Proteomes" id="UP000196402">
    <property type="component" value="Chromosome 10"/>
</dbReference>
<feature type="compositionally biased region" description="Basic and acidic residues" evidence="1">
    <location>
        <begin position="131"/>
        <end position="153"/>
    </location>
</feature>
<dbReference type="VEuPathDB" id="PlasmoDB:PVPAM_100041200"/>
<reference evidence="2 3" key="1">
    <citation type="submission" date="2016-07" db="EMBL/GenBank/DDBJ databases">
        <authorList>
            <consortium name="Pathogen Informatics"/>
        </authorList>
    </citation>
    <scope>NUCLEOTIDE SEQUENCE [LARGE SCALE GENOMIC DNA]</scope>
</reference>
<evidence type="ECO:0000313" key="2">
    <source>
        <dbReference type="EMBL" id="SCO67910.1"/>
    </source>
</evidence>
<sequence length="573" mass="63010">MIEIGFTDPKNGKEEKKEECLTKLTDVVENIEKKADELDKTKEGEKEFANKCKDLHNYLNSYIEEQEECPKKDFPDVYWTIESVIKEALKKYKNYRNCPEQSEEIIKEQIKLDLETDELCNEGSHCKNKVTKSEEKVSLKTKHNGELEVEKLGKGQKPNGASFDEQGPVREEDDSETPQDSQPVNEVDRSASESSRDKHTAPDSPENEGVQISDALTADPIRVNVSGSDPTKSLQGSFGNKPVSCDKLEECALENNKLNIATSTPGAHQATDQDRMHNVNGPTSVNSSSTVTIPNVTAPTTTTSTSTTTVTSTVSFTTLDTTQTLTSQSGALHTIFSSSEVIHEKWKSAGLVQVSKQSTTGEPLQSIAGVSSTGYHSSSAQRTSLEEASSCGDNECSQPNGVHDNQLRSEHGEGGKTQVHEQLGKDSLVEGNSTIKSLPYDVKNEKSYITAGDTSILIHPRVTTLNGVLAPNVGENSGENLTQDADANLSPFTELFAKLSDKNYLTIILALSSIILLLGPIIKYTSSRGKSKNKKTKNKSKNKQEEELGRMLFEPSEFENNNIYFTYSPQQYY</sequence>
<evidence type="ECO:0000256" key="1">
    <source>
        <dbReference type="SAM" id="MobiDB-lite"/>
    </source>
</evidence>
<dbReference type="AlphaFoldDB" id="A0A1G4GZ90"/>
<dbReference type="VEuPathDB" id="PlasmoDB:PVP01_1034600"/>
<feature type="compositionally biased region" description="Low complexity" evidence="1">
    <location>
        <begin position="290"/>
        <end position="310"/>
    </location>
</feature>